<evidence type="ECO:0000313" key="1">
    <source>
        <dbReference type="EMBL" id="CAK77109.1"/>
    </source>
</evidence>
<dbReference type="HOGENOM" id="CLU_2311601_0_0_1"/>
<dbReference type="KEGG" id="ptm:GSPATT00012615001"/>
<dbReference type="AlphaFoldDB" id="A0D242"/>
<dbReference type="EMBL" id="CT868263">
    <property type="protein sequence ID" value="CAK77109.1"/>
    <property type="molecule type" value="Genomic_DNA"/>
</dbReference>
<evidence type="ECO:0000313" key="2">
    <source>
        <dbReference type="Proteomes" id="UP000000600"/>
    </source>
</evidence>
<dbReference type="RefSeq" id="XP_001444506.1">
    <property type="nucleotide sequence ID" value="XM_001444469.1"/>
</dbReference>
<keyword evidence="2" id="KW-1185">Reference proteome</keyword>
<dbReference type="InParanoid" id="A0D242"/>
<dbReference type="Proteomes" id="UP000000600">
    <property type="component" value="Unassembled WGS sequence"/>
</dbReference>
<sequence>MCLLHNYEDVRAVQSKRVDYEIHLQSLSNIILQKDQIINEEGSATSKKDDAAVLIFYNIKNLSIKEDVNNFNKKQSDQSQKLSVGQIVNLKGLREQGFLK</sequence>
<protein>
    <submittedName>
        <fullName evidence="1">Uncharacterized protein</fullName>
    </submittedName>
</protein>
<name>A0D242_PARTE</name>
<gene>
    <name evidence="1" type="ORF">GSPATT00012615001</name>
</gene>
<organism evidence="1 2">
    <name type="scientific">Paramecium tetraurelia</name>
    <dbReference type="NCBI Taxonomy" id="5888"/>
    <lineage>
        <taxon>Eukaryota</taxon>
        <taxon>Sar</taxon>
        <taxon>Alveolata</taxon>
        <taxon>Ciliophora</taxon>
        <taxon>Intramacronucleata</taxon>
        <taxon>Oligohymenophorea</taxon>
        <taxon>Peniculida</taxon>
        <taxon>Parameciidae</taxon>
        <taxon>Paramecium</taxon>
    </lineage>
</organism>
<proteinExistence type="predicted"/>
<reference evidence="1 2" key="1">
    <citation type="journal article" date="2006" name="Nature">
        <title>Global trends of whole-genome duplications revealed by the ciliate Paramecium tetraurelia.</title>
        <authorList>
            <consortium name="Genoscope"/>
            <person name="Aury J.-M."/>
            <person name="Jaillon O."/>
            <person name="Duret L."/>
            <person name="Noel B."/>
            <person name="Jubin C."/>
            <person name="Porcel B.M."/>
            <person name="Segurens B."/>
            <person name="Daubin V."/>
            <person name="Anthouard V."/>
            <person name="Aiach N."/>
            <person name="Arnaiz O."/>
            <person name="Billaut A."/>
            <person name="Beisson J."/>
            <person name="Blanc I."/>
            <person name="Bouhouche K."/>
            <person name="Camara F."/>
            <person name="Duharcourt S."/>
            <person name="Guigo R."/>
            <person name="Gogendeau D."/>
            <person name="Katinka M."/>
            <person name="Keller A.-M."/>
            <person name="Kissmehl R."/>
            <person name="Klotz C."/>
            <person name="Koll F."/>
            <person name="Le Moue A."/>
            <person name="Lepere C."/>
            <person name="Malinsky S."/>
            <person name="Nowacki M."/>
            <person name="Nowak J.K."/>
            <person name="Plattner H."/>
            <person name="Poulain J."/>
            <person name="Ruiz F."/>
            <person name="Serrano V."/>
            <person name="Zagulski M."/>
            <person name="Dessen P."/>
            <person name="Betermier M."/>
            <person name="Weissenbach J."/>
            <person name="Scarpelli C."/>
            <person name="Schachter V."/>
            <person name="Sperling L."/>
            <person name="Meyer E."/>
            <person name="Cohen J."/>
            <person name="Wincker P."/>
        </authorList>
    </citation>
    <scope>NUCLEOTIDE SEQUENCE [LARGE SCALE GENOMIC DNA]</scope>
    <source>
        <strain evidence="1 2">Stock d4-2</strain>
    </source>
</reference>
<accession>A0D242</accession>
<dbReference type="GeneID" id="5030290"/>